<feature type="transmembrane region" description="Helical" evidence="1">
    <location>
        <begin position="87"/>
        <end position="105"/>
    </location>
</feature>
<evidence type="ECO:0008006" key="4">
    <source>
        <dbReference type="Google" id="ProtNLM"/>
    </source>
</evidence>
<keyword evidence="1" id="KW-0812">Transmembrane</keyword>
<evidence type="ECO:0000313" key="3">
    <source>
        <dbReference type="Proteomes" id="UP000196531"/>
    </source>
</evidence>
<evidence type="ECO:0000313" key="2">
    <source>
        <dbReference type="EMBL" id="OUR95461.1"/>
    </source>
</evidence>
<name>A0A1Y5F8E5_9BACT</name>
<proteinExistence type="predicted"/>
<evidence type="ECO:0000256" key="1">
    <source>
        <dbReference type="SAM" id="Phobius"/>
    </source>
</evidence>
<feature type="transmembrane region" description="Helical" evidence="1">
    <location>
        <begin position="7"/>
        <end position="26"/>
    </location>
</feature>
<dbReference type="EMBL" id="MAAO01000008">
    <property type="protein sequence ID" value="OUR95461.1"/>
    <property type="molecule type" value="Genomic_DNA"/>
</dbReference>
<comment type="caution">
    <text evidence="2">The sequence shown here is derived from an EMBL/GenBank/DDBJ whole genome shotgun (WGS) entry which is preliminary data.</text>
</comment>
<reference evidence="3" key="1">
    <citation type="journal article" date="2017" name="Proc. Natl. Acad. Sci. U.S.A.">
        <title>Simulation of Deepwater Horizon oil plume reveals substrate specialization within a complex community of hydrocarbon-degraders.</title>
        <authorList>
            <person name="Hu P."/>
            <person name="Dubinsky E.A."/>
            <person name="Probst A.J."/>
            <person name="Wang J."/>
            <person name="Sieber C.M.K."/>
            <person name="Tom L.M."/>
            <person name="Gardinali P."/>
            <person name="Banfield J.F."/>
            <person name="Atlas R.M."/>
            <person name="Andersen G.L."/>
        </authorList>
    </citation>
    <scope>NUCLEOTIDE SEQUENCE [LARGE SCALE GENOMIC DNA]</scope>
</reference>
<keyword evidence="1" id="KW-1133">Transmembrane helix</keyword>
<gene>
    <name evidence="2" type="ORF">A9Q84_16645</name>
</gene>
<dbReference type="AlphaFoldDB" id="A0A1Y5F8E5"/>
<dbReference type="Proteomes" id="UP000196531">
    <property type="component" value="Unassembled WGS sequence"/>
</dbReference>
<sequence length="137" mass="15939">MTKLEKQILLVSIFATTITGILVYLLREWGNVETLLGPEANPFLTHAQGLHYLFTPFFILSISLIFKQHVYEKIQSSEKRRISGFTMVSLYLMIIVSGQILLYITEVNFTYYARYAHLLLGSWFALTFLRHLVLRFS</sequence>
<accession>A0A1Y5F8E5</accession>
<organism evidence="2 3">
    <name type="scientific">Halobacteriovorax marinus</name>
    <dbReference type="NCBI Taxonomy" id="97084"/>
    <lineage>
        <taxon>Bacteria</taxon>
        <taxon>Pseudomonadati</taxon>
        <taxon>Bdellovibrionota</taxon>
        <taxon>Bacteriovoracia</taxon>
        <taxon>Bacteriovoracales</taxon>
        <taxon>Halobacteriovoraceae</taxon>
        <taxon>Halobacteriovorax</taxon>
    </lineage>
</organism>
<protein>
    <recommendedName>
        <fullName evidence="4">DUF4405 domain-containing protein</fullName>
    </recommendedName>
</protein>
<feature type="transmembrane region" description="Helical" evidence="1">
    <location>
        <begin position="111"/>
        <end position="133"/>
    </location>
</feature>
<keyword evidence="1" id="KW-0472">Membrane</keyword>
<feature type="transmembrane region" description="Helical" evidence="1">
    <location>
        <begin position="46"/>
        <end position="66"/>
    </location>
</feature>